<dbReference type="SUPFAM" id="SSF52540">
    <property type="entry name" value="P-loop containing nucleoside triphosphate hydrolases"/>
    <property type="match status" value="1"/>
</dbReference>
<dbReference type="PANTHER" id="PTHR36766">
    <property type="entry name" value="PLANT BROAD-SPECTRUM MILDEW RESISTANCE PROTEIN RPW8"/>
    <property type="match status" value="1"/>
</dbReference>
<feature type="region of interest" description="Disordered" evidence="2">
    <location>
        <begin position="55"/>
        <end position="109"/>
    </location>
</feature>
<comment type="caution">
    <text evidence="4">The sequence shown here is derived from an EMBL/GenBank/DDBJ whole genome shotgun (WGS) entry which is preliminary data.</text>
</comment>
<feature type="compositionally biased region" description="Low complexity" evidence="2">
    <location>
        <begin position="1"/>
        <end position="17"/>
    </location>
</feature>
<feature type="region of interest" description="Disordered" evidence="2">
    <location>
        <begin position="1"/>
        <end position="39"/>
    </location>
</feature>
<dbReference type="InterPro" id="IPR027417">
    <property type="entry name" value="P-loop_NTPase"/>
</dbReference>
<gene>
    <name evidence="4" type="ORF">CCACVL1_08724</name>
</gene>
<name>A0A1R3IZ27_COCAP</name>
<dbReference type="AlphaFoldDB" id="A0A1R3IZ27"/>
<dbReference type="Proteomes" id="UP000188268">
    <property type="component" value="Unassembled WGS sequence"/>
</dbReference>
<dbReference type="EMBL" id="AWWV01009144">
    <property type="protein sequence ID" value="OMO87849.1"/>
    <property type="molecule type" value="Genomic_DNA"/>
</dbReference>
<keyword evidence="5" id="KW-1185">Reference proteome</keyword>
<dbReference type="STRING" id="210143.A0A1R3IZ27"/>
<organism evidence="4 5">
    <name type="scientific">Corchorus capsularis</name>
    <name type="common">Jute</name>
    <dbReference type="NCBI Taxonomy" id="210143"/>
    <lineage>
        <taxon>Eukaryota</taxon>
        <taxon>Viridiplantae</taxon>
        <taxon>Streptophyta</taxon>
        <taxon>Embryophyta</taxon>
        <taxon>Tracheophyta</taxon>
        <taxon>Spermatophyta</taxon>
        <taxon>Magnoliopsida</taxon>
        <taxon>eudicotyledons</taxon>
        <taxon>Gunneridae</taxon>
        <taxon>Pentapetalae</taxon>
        <taxon>rosids</taxon>
        <taxon>malvids</taxon>
        <taxon>Malvales</taxon>
        <taxon>Malvaceae</taxon>
        <taxon>Grewioideae</taxon>
        <taxon>Apeibeae</taxon>
        <taxon>Corchorus</taxon>
    </lineage>
</organism>
<dbReference type="Gene3D" id="3.40.50.300">
    <property type="entry name" value="P-loop containing nucleotide triphosphate hydrolases"/>
    <property type="match status" value="1"/>
</dbReference>
<dbReference type="Pfam" id="PF00931">
    <property type="entry name" value="NB-ARC"/>
    <property type="match status" value="1"/>
</dbReference>
<feature type="domain" description="NB-ARC" evidence="3">
    <location>
        <begin position="129"/>
        <end position="280"/>
    </location>
</feature>
<dbReference type="GO" id="GO:0006952">
    <property type="term" value="P:defense response"/>
    <property type="evidence" value="ECO:0007669"/>
    <property type="project" value="UniProtKB-KW"/>
</dbReference>
<sequence length="296" mass="32668">MASSSEHQSGSSSTNGSDHPTTLYDQYQKNFSVSPEEKKSKVKFCSLLVKLLKPASGDTTRSSNSGRPIDDQRNGTANQTQNKNTSNGNGSSSQKIKKFPKSYEDPPKVRGFERDEMSLEIMLLEGGRNGSFKTVGVIGLPGVGKTTLCKSILKNERVMGSYDQRIWVSLSESDKPISDTEHEELIKNALEQIGVADEIVQLISDEYKVPGLLEALNEKLKDKKYLIVVDDVGEGEGNDSCYEALKTCFSDRLPKEKGGAVIVISRSEETARKVMVEEKNYFHRLMPLSDAQKTSS</sequence>
<keyword evidence="1" id="KW-0611">Plant defense</keyword>
<reference evidence="4 5" key="1">
    <citation type="submission" date="2013-09" db="EMBL/GenBank/DDBJ databases">
        <title>Corchorus capsularis genome sequencing.</title>
        <authorList>
            <person name="Alam M."/>
            <person name="Haque M.S."/>
            <person name="Islam M.S."/>
            <person name="Emdad E.M."/>
            <person name="Islam M.M."/>
            <person name="Ahmed B."/>
            <person name="Halim A."/>
            <person name="Hossen Q.M.M."/>
            <person name="Hossain M.Z."/>
            <person name="Ahmed R."/>
            <person name="Khan M.M."/>
            <person name="Islam R."/>
            <person name="Rashid M.M."/>
            <person name="Khan S.A."/>
            <person name="Rahman M.S."/>
            <person name="Alam M."/>
        </authorList>
    </citation>
    <scope>NUCLEOTIDE SEQUENCE [LARGE SCALE GENOMIC DNA]</scope>
    <source>
        <strain evidence="5">cv. CVL-1</strain>
        <tissue evidence="4">Whole seedling</tissue>
    </source>
</reference>
<dbReference type="Gramene" id="OMO87849">
    <property type="protein sequence ID" value="OMO87849"/>
    <property type="gene ID" value="CCACVL1_08724"/>
</dbReference>
<dbReference type="InterPro" id="IPR002182">
    <property type="entry name" value="NB-ARC"/>
</dbReference>
<evidence type="ECO:0000259" key="3">
    <source>
        <dbReference type="Pfam" id="PF00931"/>
    </source>
</evidence>
<dbReference type="PANTHER" id="PTHR36766:SF70">
    <property type="entry name" value="DISEASE RESISTANCE PROTEIN RGA4"/>
    <property type="match status" value="1"/>
</dbReference>
<feature type="compositionally biased region" description="Low complexity" evidence="2">
    <location>
        <begin position="78"/>
        <end position="94"/>
    </location>
</feature>
<feature type="compositionally biased region" description="Polar residues" evidence="2">
    <location>
        <begin position="57"/>
        <end position="66"/>
    </location>
</feature>
<dbReference type="PRINTS" id="PR00364">
    <property type="entry name" value="DISEASERSIST"/>
</dbReference>
<proteinExistence type="predicted"/>
<evidence type="ECO:0000313" key="5">
    <source>
        <dbReference type="Proteomes" id="UP000188268"/>
    </source>
</evidence>
<evidence type="ECO:0000256" key="1">
    <source>
        <dbReference type="ARBA" id="ARBA00022821"/>
    </source>
</evidence>
<evidence type="ECO:0000313" key="4">
    <source>
        <dbReference type="EMBL" id="OMO87849.1"/>
    </source>
</evidence>
<accession>A0A1R3IZ27</accession>
<feature type="compositionally biased region" description="Polar residues" evidence="2">
    <location>
        <begin position="18"/>
        <end position="31"/>
    </location>
</feature>
<dbReference type="GO" id="GO:0043531">
    <property type="term" value="F:ADP binding"/>
    <property type="evidence" value="ECO:0007669"/>
    <property type="project" value="InterPro"/>
</dbReference>
<protein>
    <submittedName>
        <fullName evidence="4">Disease resistance protein</fullName>
    </submittedName>
</protein>
<dbReference type="OrthoDB" id="1900634at2759"/>
<evidence type="ECO:0000256" key="2">
    <source>
        <dbReference type="SAM" id="MobiDB-lite"/>
    </source>
</evidence>